<dbReference type="PANTHER" id="PTHR43386">
    <property type="entry name" value="OLIGOPEPTIDE TRANSPORT SYSTEM PERMEASE PROTEIN APPC"/>
    <property type="match status" value="1"/>
</dbReference>
<feature type="transmembrane region" description="Helical" evidence="10">
    <location>
        <begin position="149"/>
        <end position="167"/>
    </location>
</feature>
<evidence type="ECO:0000256" key="1">
    <source>
        <dbReference type="ARBA" id="ARBA00004651"/>
    </source>
</evidence>
<feature type="transmembrane region" description="Helical" evidence="10">
    <location>
        <begin position="205"/>
        <end position="229"/>
    </location>
</feature>
<keyword evidence="6 10" id="KW-1133">Transmembrane helix</keyword>
<keyword evidence="13" id="KW-1185">Reference proteome</keyword>
<dbReference type="Gene3D" id="1.10.3720.10">
    <property type="entry name" value="MetI-like"/>
    <property type="match status" value="1"/>
</dbReference>
<evidence type="ECO:0000259" key="11">
    <source>
        <dbReference type="PROSITE" id="PS50928"/>
    </source>
</evidence>
<dbReference type="EMBL" id="WKJD01000021">
    <property type="protein sequence ID" value="MRX45253.1"/>
    <property type="molecule type" value="Genomic_DNA"/>
</dbReference>
<dbReference type="Proteomes" id="UP000476511">
    <property type="component" value="Unassembled WGS sequence"/>
</dbReference>
<keyword evidence="7 10" id="KW-0472">Membrane</keyword>
<feature type="transmembrane region" description="Helical" evidence="10">
    <location>
        <begin position="258"/>
        <end position="278"/>
    </location>
</feature>
<dbReference type="RefSeq" id="WP_154347812.1">
    <property type="nucleotide sequence ID" value="NZ_WKJD01000021.1"/>
</dbReference>
<evidence type="ECO:0000256" key="5">
    <source>
        <dbReference type="ARBA" id="ARBA00022692"/>
    </source>
</evidence>
<feature type="transmembrane region" description="Helical" evidence="10">
    <location>
        <begin position="124"/>
        <end position="143"/>
    </location>
</feature>
<gene>
    <name evidence="12" type="ORF">GJR97_16185</name>
</gene>
<evidence type="ECO:0000256" key="4">
    <source>
        <dbReference type="ARBA" id="ARBA00022475"/>
    </source>
</evidence>
<keyword evidence="3 10" id="KW-0813">Transport</keyword>
<organism evidence="12 13">
    <name type="scientific">Agromyces kandeliae</name>
    <dbReference type="NCBI Taxonomy" id="2666141"/>
    <lineage>
        <taxon>Bacteria</taxon>
        <taxon>Bacillati</taxon>
        <taxon>Actinomycetota</taxon>
        <taxon>Actinomycetes</taxon>
        <taxon>Micrococcales</taxon>
        <taxon>Microbacteriaceae</taxon>
        <taxon>Agromyces</taxon>
    </lineage>
</organism>
<dbReference type="InterPro" id="IPR025966">
    <property type="entry name" value="OppC_N"/>
</dbReference>
<proteinExistence type="inferred from homology"/>
<dbReference type="SUPFAM" id="SSF161098">
    <property type="entry name" value="MetI-like"/>
    <property type="match status" value="1"/>
</dbReference>
<comment type="similarity">
    <text evidence="2 10">Belongs to the binding-protein-dependent transport system permease family.</text>
</comment>
<protein>
    <recommendedName>
        <fullName evidence="9">Glutathione transport system permease protein GsiD</fullName>
    </recommendedName>
</protein>
<keyword evidence="5 10" id="KW-0812">Transmembrane</keyword>
<dbReference type="Pfam" id="PF00528">
    <property type="entry name" value="BPD_transp_1"/>
    <property type="match status" value="1"/>
</dbReference>
<dbReference type="GO" id="GO:0005886">
    <property type="term" value="C:plasma membrane"/>
    <property type="evidence" value="ECO:0007669"/>
    <property type="project" value="UniProtKB-SubCell"/>
</dbReference>
<name>A0A6L5R5G0_9MICO</name>
<evidence type="ECO:0000256" key="3">
    <source>
        <dbReference type="ARBA" id="ARBA00022448"/>
    </source>
</evidence>
<evidence type="ECO:0000256" key="2">
    <source>
        <dbReference type="ARBA" id="ARBA00009306"/>
    </source>
</evidence>
<evidence type="ECO:0000313" key="12">
    <source>
        <dbReference type="EMBL" id="MRX45253.1"/>
    </source>
</evidence>
<accession>A0A6L5R5G0</accession>
<dbReference type="PANTHER" id="PTHR43386:SF3">
    <property type="entry name" value="GLUTATHIONE TRANSPORT SYSTEM PERMEASE PROTEIN GSID"/>
    <property type="match status" value="1"/>
</dbReference>
<dbReference type="InterPro" id="IPR050366">
    <property type="entry name" value="BP-dependent_transpt_permease"/>
</dbReference>
<feature type="transmembrane region" description="Helical" evidence="10">
    <location>
        <begin position="89"/>
        <end position="112"/>
    </location>
</feature>
<evidence type="ECO:0000313" key="13">
    <source>
        <dbReference type="Proteomes" id="UP000476511"/>
    </source>
</evidence>
<reference evidence="12 13" key="1">
    <citation type="submission" date="2019-11" db="EMBL/GenBank/DDBJ databases">
        <title>Agromyces kandeliae sp. nov., isolated from mangrove soil.</title>
        <authorList>
            <person name="Wang R."/>
        </authorList>
    </citation>
    <scope>NUCLEOTIDE SEQUENCE [LARGE SCALE GENOMIC DNA]</scope>
    <source>
        <strain evidence="12 13">Q22</strain>
    </source>
</reference>
<dbReference type="InterPro" id="IPR035906">
    <property type="entry name" value="MetI-like_sf"/>
</dbReference>
<evidence type="ECO:0000256" key="10">
    <source>
        <dbReference type="RuleBase" id="RU363032"/>
    </source>
</evidence>
<evidence type="ECO:0000256" key="8">
    <source>
        <dbReference type="ARBA" id="ARBA00037215"/>
    </source>
</evidence>
<comment type="function">
    <text evidence="8">Part of the ABC transporter complex GsiABCD involved in glutathione import. Probably responsible for the translocation of the substrate across the membrane.</text>
</comment>
<comment type="caution">
    <text evidence="12">The sequence shown here is derived from an EMBL/GenBank/DDBJ whole genome shotgun (WGS) entry which is preliminary data.</text>
</comment>
<feature type="domain" description="ABC transmembrane type-1" evidence="11">
    <location>
        <begin position="85"/>
        <end position="275"/>
    </location>
</feature>
<dbReference type="PROSITE" id="PS50928">
    <property type="entry name" value="ABC_TM1"/>
    <property type="match status" value="1"/>
</dbReference>
<evidence type="ECO:0000256" key="6">
    <source>
        <dbReference type="ARBA" id="ARBA00022989"/>
    </source>
</evidence>
<dbReference type="Pfam" id="PF12911">
    <property type="entry name" value="OppC_N"/>
    <property type="match status" value="1"/>
</dbReference>
<dbReference type="InterPro" id="IPR000515">
    <property type="entry name" value="MetI-like"/>
</dbReference>
<sequence>MSVAQIANGTVPAAARRVARRDPTFLVAVIAFGVISVVALAGPWLAPYDPNELYVGPLNGAPSLEHPFGTDDLGRDILSRVLVGAAASVFAPAVVVVLSTILGVGLALAAAWFGGWVSGGIARLVDVIFAIPGLVIAVLAVTIFGKGLAAPVIALAIAYIPIIARLTRTAAARELAKPYIAALRVQGVSSPAICFRHLVPAMIPIVAAQMAVGFGYAMLDLAAISFLGLGQQPPSPDWGSMIAAGQAGILAGAPEQSVFPAILVVITVLAVGIIGARVTDWAEEKER</sequence>
<evidence type="ECO:0000256" key="7">
    <source>
        <dbReference type="ARBA" id="ARBA00023136"/>
    </source>
</evidence>
<dbReference type="AlphaFoldDB" id="A0A6L5R5G0"/>
<comment type="subcellular location">
    <subcellularLocation>
        <location evidence="1 10">Cell membrane</location>
        <topology evidence="1 10">Multi-pass membrane protein</topology>
    </subcellularLocation>
</comment>
<dbReference type="GO" id="GO:0071916">
    <property type="term" value="F:dipeptide transmembrane transporter activity"/>
    <property type="evidence" value="ECO:0007669"/>
    <property type="project" value="TreeGrafter"/>
</dbReference>
<evidence type="ECO:0000256" key="9">
    <source>
        <dbReference type="ARBA" id="ARBA00041106"/>
    </source>
</evidence>
<keyword evidence="4" id="KW-1003">Cell membrane</keyword>
<feature type="transmembrane region" description="Helical" evidence="10">
    <location>
        <begin position="25"/>
        <end position="46"/>
    </location>
</feature>
<dbReference type="CDD" id="cd06261">
    <property type="entry name" value="TM_PBP2"/>
    <property type="match status" value="1"/>
</dbReference>